<proteinExistence type="predicted"/>
<evidence type="ECO:0000313" key="2">
    <source>
        <dbReference type="Proteomes" id="UP000022835"/>
    </source>
</evidence>
<evidence type="ECO:0000313" key="1">
    <source>
        <dbReference type="EMBL" id="KDE96692.1"/>
    </source>
</evidence>
<dbReference type="Proteomes" id="UP000022835">
    <property type="component" value="Unassembled WGS sequence"/>
</dbReference>
<organism evidence="1 2">
    <name type="scientific">Mycolicibacterium aromaticivorans JS19b1 = JCM 16368</name>
    <dbReference type="NCBI Taxonomy" id="1440774"/>
    <lineage>
        <taxon>Bacteria</taxon>
        <taxon>Bacillati</taxon>
        <taxon>Actinomycetota</taxon>
        <taxon>Actinomycetes</taxon>
        <taxon>Mycobacteriales</taxon>
        <taxon>Mycobacteriaceae</taxon>
        <taxon>Mycolicibacterium</taxon>
    </lineage>
</organism>
<protein>
    <submittedName>
        <fullName evidence="1">Uncharacterized protein</fullName>
    </submittedName>
</protein>
<sequence>MYSALLVTAAGDIQELTVYSMDAVADIVGDRWVDCLTSSDGMLDFWFGSSAASPQGAPNRRATGLLVTTTVFSAGTAPLLYGSVLVCSRSSEGRLLGLTSEYREQLHPPGWLSRWWLRRRFAHPIDRRAWVGLDPSDRDSWLG</sequence>
<dbReference type="EMBL" id="JALN02000005">
    <property type="protein sequence ID" value="KDE96692.1"/>
    <property type="molecule type" value="Genomic_DNA"/>
</dbReference>
<keyword evidence="2" id="KW-1185">Reference proteome</keyword>
<reference evidence="1" key="1">
    <citation type="submission" date="2014-05" db="EMBL/GenBank/DDBJ databases">
        <title>Genome sequence of Mycobacterium aromaticivorans strain JS19b1T (= DSM 45407T).</title>
        <authorList>
            <person name="Kwak Y."/>
            <person name="Park G.-S."/>
            <person name="Li Q.X."/>
            <person name="Lee S.-E."/>
            <person name="Shin J.-H."/>
        </authorList>
    </citation>
    <scope>NUCLEOTIDE SEQUENCE [LARGE SCALE GENOMIC DNA]</scope>
    <source>
        <strain evidence="1">JS19b1</strain>
    </source>
</reference>
<dbReference type="AlphaFoldDB" id="A0A064CD75"/>
<accession>A0A064CD75</accession>
<comment type="caution">
    <text evidence="1">The sequence shown here is derived from an EMBL/GenBank/DDBJ whole genome shotgun (WGS) entry which is preliminary data.</text>
</comment>
<gene>
    <name evidence="1" type="ORF">Y900_030625</name>
</gene>
<name>A0A064CD75_9MYCO</name>